<protein>
    <recommendedName>
        <fullName evidence="4 5">Large ribosomal subunit protein bL20</fullName>
    </recommendedName>
</protein>
<dbReference type="AlphaFoldDB" id="A0A1F5NFY4"/>
<dbReference type="Pfam" id="PF00453">
    <property type="entry name" value="Ribosomal_L20"/>
    <property type="match status" value="1"/>
</dbReference>
<evidence type="ECO:0000256" key="6">
    <source>
        <dbReference type="RuleBase" id="RU000560"/>
    </source>
</evidence>
<dbReference type="EMBL" id="MFEG01000002">
    <property type="protein sequence ID" value="OGE76579.1"/>
    <property type="molecule type" value="Genomic_DNA"/>
</dbReference>
<evidence type="ECO:0000256" key="4">
    <source>
        <dbReference type="ARBA" id="ARBA00035172"/>
    </source>
</evidence>
<keyword evidence="2 5" id="KW-0689">Ribosomal protein</keyword>
<dbReference type="GO" id="GO:0003735">
    <property type="term" value="F:structural constituent of ribosome"/>
    <property type="evidence" value="ECO:0007669"/>
    <property type="project" value="InterPro"/>
</dbReference>
<dbReference type="InterPro" id="IPR035566">
    <property type="entry name" value="Ribosomal_protein_bL20_C"/>
</dbReference>
<keyword evidence="5 6" id="KW-0694">RNA-binding</keyword>
<dbReference type="GO" id="GO:1990904">
    <property type="term" value="C:ribonucleoprotein complex"/>
    <property type="evidence" value="ECO:0007669"/>
    <property type="project" value="UniProtKB-KW"/>
</dbReference>
<name>A0A1F5NFY4_9BACT</name>
<evidence type="ECO:0000313" key="8">
    <source>
        <dbReference type="Proteomes" id="UP000176547"/>
    </source>
</evidence>
<evidence type="ECO:0000256" key="3">
    <source>
        <dbReference type="ARBA" id="ARBA00023274"/>
    </source>
</evidence>
<comment type="function">
    <text evidence="5 6">Binds directly to 23S ribosomal RNA and is necessary for the in vitro assembly process of the 50S ribosomal subunit. It is not involved in the protein synthesizing functions of that subunit.</text>
</comment>
<dbReference type="PANTHER" id="PTHR10986">
    <property type="entry name" value="39S RIBOSOMAL PROTEIN L20"/>
    <property type="match status" value="1"/>
</dbReference>
<comment type="caution">
    <text evidence="7">The sequence shown here is derived from an EMBL/GenBank/DDBJ whole genome shotgun (WGS) entry which is preliminary data.</text>
</comment>
<dbReference type="Gene3D" id="6.10.160.10">
    <property type="match status" value="1"/>
</dbReference>
<evidence type="ECO:0000256" key="5">
    <source>
        <dbReference type="HAMAP-Rule" id="MF_00382"/>
    </source>
</evidence>
<keyword evidence="5 6" id="KW-0699">rRNA-binding</keyword>
<dbReference type="PRINTS" id="PR00062">
    <property type="entry name" value="RIBOSOMALL20"/>
</dbReference>
<reference evidence="7 8" key="1">
    <citation type="journal article" date="2016" name="Nat. Commun.">
        <title>Thousands of microbial genomes shed light on interconnected biogeochemical processes in an aquifer system.</title>
        <authorList>
            <person name="Anantharaman K."/>
            <person name="Brown C.T."/>
            <person name="Hug L.A."/>
            <person name="Sharon I."/>
            <person name="Castelle C.J."/>
            <person name="Probst A.J."/>
            <person name="Thomas B.C."/>
            <person name="Singh A."/>
            <person name="Wilkins M.J."/>
            <person name="Karaoz U."/>
            <person name="Brodie E.L."/>
            <person name="Williams K.H."/>
            <person name="Hubbard S.S."/>
            <person name="Banfield J.F."/>
        </authorList>
    </citation>
    <scope>NUCLEOTIDE SEQUENCE [LARGE SCALE GENOMIC DNA]</scope>
</reference>
<evidence type="ECO:0000256" key="1">
    <source>
        <dbReference type="ARBA" id="ARBA00007698"/>
    </source>
</evidence>
<dbReference type="InterPro" id="IPR005813">
    <property type="entry name" value="Ribosomal_bL20"/>
</dbReference>
<keyword evidence="3 5" id="KW-0687">Ribonucleoprotein</keyword>
<comment type="similarity">
    <text evidence="1 5 6">Belongs to the bacterial ribosomal protein bL20 family.</text>
</comment>
<organism evidence="7 8">
    <name type="scientific">Candidatus Doudnabacteria bacterium RIFCSPHIGHO2_01_52_17</name>
    <dbReference type="NCBI Taxonomy" id="1817820"/>
    <lineage>
        <taxon>Bacteria</taxon>
        <taxon>Candidatus Doudnaibacteriota</taxon>
    </lineage>
</organism>
<dbReference type="GO" id="GO:0005840">
    <property type="term" value="C:ribosome"/>
    <property type="evidence" value="ECO:0007669"/>
    <property type="project" value="UniProtKB-KW"/>
</dbReference>
<dbReference type="CDD" id="cd07026">
    <property type="entry name" value="Ribosomal_L20"/>
    <property type="match status" value="1"/>
</dbReference>
<proteinExistence type="inferred from homology"/>
<dbReference type="Proteomes" id="UP000176547">
    <property type="component" value="Unassembled WGS sequence"/>
</dbReference>
<sequence>MTRVKRGKIALKRRRNVLRRTKGFHWGGKSKERQAKERLLHAGIHAFHDRRKKKRNFRKLWQIRINAAVRQLADEKVISYSVFMNKLKKANIGLDRKILAELAQNYPQAFLALVEKVKGA</sequence>
<dbReference type="HAMAP" id="MF_00382">
    <property type="entry name" value="Ribosomal_bL20"/>
    <property type="match status" value="1"/>
</dbReference>
<dbReference type="GO" id="GO:0000027">
    <property type="term" value="P:ribosomal large subunit assembly"/>
    <property type="evidence" value="ECO:0007669"/>
    <property type="project" value="UniProtKB-UniRule"/>
</dbReference>
<dbReference type="GO" id="GO:0019843">
    <property type="term" value="F:rRNA binding"/>
    <property type="evidence" value="ECO:0007669"/>
    <property type="project" value="UniProtKB-UniRule"/>
</dbReference>
<evidence type="ECO:0000256" key="2">
    <source>
        <dbReference type="ARBA" id="ARBA00022980"/>
    </source>
</evidence>
<dbReference type="Gene3D" id="1.10.1900.20">
    <property type="entry name" value="Ribosomal protein L20"/>
    <property type="match status" value="1"/>
</dbReference>
<dbReference type="GO" id="GO:0006412">
    <property type="term" value="P:translation"/>
    <property type="evidence" value="ECO:0007669"/>
    <property type="project" value="InterPro"/>
</dbReference>
<dbReference type="SUPFAM" id="SSF74731">
    <property type="entry name" value="Ribosomal protein L20"/>
    <property type="match status" value="1"/>
</dbReference>
<dbReference type="NCBIfam" id="TIGR01032">
    <property type="entry name" value="rplT_bact"/>
    <property type="match status" value="1"/>
</dbReference>
<accession>A0A1F5NFY4</accession>
<gene>
    <name evidence="5" type="primary">rplT</name>
    <name evidence="7" type="ORF">A3K06_01290</name>
</gene>
<evidence type="ECO:0000313" key="7">
    <source>
        <dbReference type="EMBL" id="OGE76579.1"/>
    </source>
</evidence>
<dbReference type="FunFam" id="1.10.1900.20:FF:000001">
    <property type="entry name" value="50S ribosomal protein L20"/>
    <property type="match status" value="1"/>
</dbReference>